<evidence type="ECO:0000313" key="4">
    <source>
        <dbReference type="Proteomes" id="UP000251853"/>
    </source>
</evidence>
<dbReference type="Proteomes" id="UP000251853">
    <property type="component" value="Unassembled WGS sequence"/>
</dbReference>
<keyword evidence="2" id="KW-0812">Transmembrane</keyword>
<name>A0A2X2UDG3_9FIRM</name>
<keyword evidence="2" id="KW-0472">Membrane</keyword>
<keyword evidence="2" id="KW-1133">Transmembrane helix</keyword>
<dbReference type="EMBL" id="UAVW01000015">
    <property type="protein sequence ID" value="SQB14454.1"/>
    <property type="molecule type" value="Genomic_DNA"/>
</dbReference>
<protein>
    <submittedName>
        <fullName evidence="3">Uncharacterized protein</fullName>
    </submittedName>
</protein>
<evidence type="ECO:0000256" key="2">
    <source>
        <dbReference type="SAM" id="Phobius"/>
    </source>
</evidence>
<dbReference type="RefSeq" id="WP_225537837.1">
    <property type="nucleotide sequence ID" value="NZ_JAIWZC010000002.1"/>
</dbReference>
<gene>
    <name evidence="3" type="ORF">NCTC11224_03502</name>
</gene>
<keyword evidence="4" id="KW-1185">Reference proteome</keyword>
<feature type="coiled-coil region" evidence="1">
    <location>
        <begin position="30"/>
        <end position="68"/>
    </location>
</feature>
<sequence length="107" mass="12261">MEAGQILMYVLQTLITIALGLVGWSVKNSIAELKNGIKHNADDIKRLEERHSSEMERMKEKFDDLKSDLPFVYVTREDYVRTMNNVDKQMSDINGKLDRLLSGSKEG</sequence>
<evidence type="ECO:0000256" key="1">
    <source>
        <dbReference type="SAM" id="Coils"/>
    </source>
</evidence>
<evidence type="ECO:0000313" key="3">
    <source>
        <dbReference type="EMBL" id="SQB14454.1"/>
    </source>
</evidence>
<reference evidence="3 4" key="1">
    <citation type="submission" date="2018-06" db="EMBL/GenBank/DDBJ databases">
        <authorList>
            <consortium name="Pathogen Informatics"/>
            <person name="Doyle S."/>
        </authorList>
    </citation>
    <scope>NUCLEOTIDE SEQUENCE [LARGE SCALE GENOMIC DNA]</scope>
    <source>
        <strain evidence="3 4">NCTC11224</strain>
    </source>
</reference>
<organism evidence="3 4">
    <name type="scientific">Enterocloster clostridioformis</name>
    <dbReference type="NCBI Taxonomy" id="1531"/>
    <lineage>
        <taxon>Bacteria</taxon>
        <taxon>Bacillati</taxon>
        <taxon>Bacillota</taxon>
        <taxon>Clostridia</taxon>
        <taxon>Lachnospirales</taxon>
        <taxon>Lachnospiraceae</taxon>
        <taxon>Enterocloster</taxon>
    </lineage>
</organism>
<keyword evidence="1" id="KW-0175">Coiled coil</keyword>
<dbReference type="AlphaFoldDB" id="A0A2X2UDG3"/>
<proteinExistence type="predicted"/>
<accession>A0A2X2UDG3</accession>
<feature type="transmembrane region" description="Helical" evidence="2">
    <location>
        <begin position="6"/>
        <end position="26"/>
    </location>
</feature>